<comment type="function">
    <text evidence="11">Catalytic subunit of the dimeric E1 enzyme, which activates NEDD8.</text>
</comment>
<dbReference type="Proteomes" id="UP000738325">
    <property type="component" value="Unassembled WGS sequence"/>
</dbReference>
<dbReference type="SMART" id="SM01181">
    <property type="entry name" value="E2_bind"/>
    <property type="match status" value="1"/>
</dbReference>
<dbReference type="PANTHER" id="PTHR10953">
    <property type="entry name" value="UBIQUITIN-ACTIVATING ENZYME E1"/>
    <property type="match status" value="1"/>
</dbReference>
<accession>A0A9P6RG31</accession>
<dbReference type="InterPro" id="IPR000594">
    <property type="entry name" value="ThiF_NAD_FAD-bd"/>
</dbReference>
<feature type="domain" description="E2 binding" evidence="12">
    <location>
        <begin position="340"/>
        <end position="423"/>
    </location>
</feature>
<dbReference type="GO" id="GO:0045116">
    <property type="term" value="P:protein neddylation"/>
    <property type="evidence" value="ECO:0007669"/>
    <property type="project" value="UniProtKB-UniRule"/>
</dbReference>
<evidence type="ECO:0000256" key="7">
    <source>
        <dbReference type="ARBA" id="ARBA00022840"/>
    </source>
</evidence>
<comment type="catalytic activity">
    <reaction evidence="9 11">
        <text>ATP + [NEDD8 protein] + [E1 NEDD8-activating enzyme]-L-cysteine = AMP + diphosphate + [E1 NEDD8-activating enzyme]-S-[NEDD8 protein]-yl-L-cysteine.</text>
        <dbReference type="EC" id="6.2.1.64"/>
    </reaction>
</comment>
<dbReference type="SUPFAM" id="SSF69572">
    <property type="entry name" value="Activating enzymes of the ubiquitin-like proteins"/>
    <property type="match status" value="1"/>
</dbReference>
<dbReference type="InterPro" id="IPR035985">
    <property type="entry name" value="Ubiquitin-activating_enz"/>
</dbReference>
<dbReference type="EC" id="6.2.1.64" evidence="8 11"/>
<evidence type="ECO:0000256" key="2">
    <source>
        <dbReference type="ARBA" id="ARBA00006310"/>
    </source>
</evidence>
<evidence type="ECO:0000256" key="5">
    <source>
        <dbReference type="ARBA" id="ARBA00022741"/>
    </source>
</evidence>
<evidence type="ECO:0000256" key="3">
    <source>
        <dbReference type="ARBA" id="ARBA00015203"/>
    </source>
</evidence>
<evidence type="ECO:0000256" key="10">
    <source>
        <dbReference type="PROSITE-ProRule" id="PRU10132"/>
    </source>
</evidence>
<dbReference type="FunFam" id="1.10.10.520:FF:000001">
    <property type="entry name" value="NEDD8-activating enzyme E1 catalytic subunit"/>
    <property type="match status" value="1"/>
</dbReference>
<keyword evidence="14" id="KW-1185">Reference proteome</keyword>
<comment type="pathway">
    <text evidence="1 11">Protein modification; protein neddylation.</text>
</comment>
<keyword evidence="4 11" id="KW-0436">Ligase</keyword>
<dbReference type="InterPro" id="IPR014929">
    <property type="entry name" value="E2-binding"/>
</dbReference>
<evidence type="ECO:0000256" key="6">
    <source>
        <dbReference type="ARBA" id="ARBA00022786"/>
    </source>
</evidence>
<dbReference type="Gene3D" id="3.10.290.20">
    <property type="entry name" value="Ubiquitin-like 2 activating enzyme e1b. Chain: B, domain 3"/>
    <property type="match status" value="1"/>
</dbReference>
<protein>
    <recommendedName>
        <fullName evidence="3 11">NEDD8-activating enzyme E1 catalytic subunit</fullName>
        <ecNumber evidence="8 11">6.2.1.64</ecNumber>
    </recommendedName>
</protein>
<dbReference type="GO" id="GO:0005524">
    <property type="term" value="F:ATP binding"/>
    <property type="evidence" value="ECO:0007669"/>
    <property type="project" value="UniProtKB-UniRule"/>
</dbReference>
<dbReference type="Gene3D" id="1.10.10.520">
    <property type="entry name" value="Ubiquitin activating enzymes (Uba3). Chain: B, domain 2"/>
    <property type="match status" value="1"/>
</dbReference>
<dbReference type="InterPro" id="IPR045886">
    <property type="entry name" value="ThiF/MoeB/HesA"/>
</dbReference>
<dbReference type="PROSITE" id="PS00865">
    <property type="entry name" value="UBIQUITIN_ACTIVAT_2"/>
    <property type="match status" value="1"/>
</dbReference>
<organism evidence="13 14">
    <name type="scientific">Dissophora globulifera</name>
    <dbReference type="NCBI Taxonomy" id="979702"/>
    <lineage>
        <taxon>Eukaryota</taxon>
        <taxon>Fungi</taxon>
        <taxon>Fungi incertae sedis</taxon>
        <taxon>Mucoromycota</taxon>
        <taxon>Mortierellomycotina</taxon>
        <taxon>Mortierellomycetes</taxon>
        <taxon>Mortierellales</taxon>
        <taxon>Mortierellaceae</taxon>
        <taxon>Dissophora</taxon>
    </lineage>
</organism>
<comment type="caution">
    <text evidence="13">The sequence shown here is derived from an EMBL/GenBank/DDBJ whole genome shotgun (WGS) entry which is preliminary data.</text>
</comment>
<proteinExistence type="inferred from homology"/>
<evidence type="ECO:0000313" key="13">
    <source>
        <dbReference type="EMBL" id="KAG0319389.1"/>
    </source>
</evidence>
<dbReference type="Pfam" id="PF00899">
    <property type="entry name" value="ThiF"/>
    <property type="match status" value="1"/>
</dbReference>
<dbReference type="GO" id="GO:0005634">
    <property type="term" value="C:nucleus"/>
    <property type="evidence" value="ECO:0007669"/>
    <property type="project" value="TreeGrafter"/>
</dbReference>
<comment type="similarity">
    <text evidence="2 11">Belongs to the ubiquitin-activating E1 family. UBA3 subfamily.</text>
</comment>
<dbReference type="InterPro" id="IPR030468">
    <property type="entry name" value="Uba3_N"/>
</dbReference>
<evidence type="ECO:0000256" key="11">
    <source>
        <dbReference type="RuleBase" id="RU368009"/>
    </source>
</evidence>
<dbReference type="Gene3D" id="3.40.50.720">
    <property type="entry name" value="NAD(P)-binding Rossmann-like Domain"/>
    <property type="match status" value="1"/>
</dbReference>
<dbReference type="FunFam" id="3.10.290.20:FF:000003">
    <property type="entry name" value="Ubiquitin-activating enzyme E1 C"/>
    <property type="match status" value="1"/>
</dbReference>
<dbReference type="GO" id="GO:0019781">
    <property type="term" value="F:NEDD8 activating enzyme activity"/>
    <property type="evidence" value="ECO:0007669"/>
    <property type="project" value="UniProtKB-UniRule"/>
</dbReference>
<dbReference type="AlphaFoldDB" id="A0A9P6RG31"/>
<dbReference type="Pfam" id="PF08825">
    <property type="entry name" value="E2_bind"/>
    <property type="match status" value="1"/>
</dbReference>
<feature type="active site" description="Glycyl thioester intermediate" evidence="10">
    <location>
        <position position="206"/>
    </location>
</feature>
<reference evidence="13" key="1">
    <citation type="journal article" date="2020" name="Fungal Divers.">
        <title>Resolving the Mortierellaceae phylogeny through synthesis of multi-gene phylogenetics and phylogenomics.</title>
        <authorList>
            <person name="Vandepol N."/>
            <person name="Liber J."/>
            <person name="Desiro A."/>
            <person name="Na H."/>
            <person name="Kennedy M."/>
            <person name="Barry K."/>
            <person name="Grigoriev I.V."/>
            <person name="Miller A.N."/>
            <person name="O'Donnell K."/>
            <person name="Stajich J.E."/>
            <person name="Bonito G."/>
        </authorList>
    </citation>
    <scope>NUCLEOTIDE SEQUENCE</scope>
    <source>
        <strain evidence="13">REB-010B</strain>
    </source>
</reference>
<sequence length="423" mass="47285">MVDTQTITDHERWAGVYKLLDRTSRIHPEFEPQEEIKEFIKTCKILVIGAGGLGCEILKNLALSGFGDIHVIDMDTIDVSNLNRQFLFRRADVGKPKAVTAAAFVNKRVQGVTVTPHYCKIQDKDEDFYQEFALIICGLDSIEARRWINATLVGMRDEDNPDTLKPLIDGGTEGFKGQARVILPGITSCYECSMDMLSKPTGFPLCTIANTPRLPEHCIEWASVLEWSNKHGDRKMDTDDPKDIQWLYETALARAKQYNIQGVTYSLTQGVVKNIIPAIAATNAIVAASCCNEALKIATTCAKNLDNYMMYSGNDSVYTYTFEHQRKDDCPVCSNSSTKLDFRGDKTLEEFMDYLKEKPDIQLKRPGFAVGGKPLYLQAPKQLEEALRPNLVKPLKELFSSGDEVTITDSTLPFSLQAVVTLT</sequence>
<keyword evidence="6 11" id="KW-0833">Ubl conjugation pathway</keyword>
<dbReference type="InterPro" id="IPR033127">
    <property type="entry name" value="UBQ-activ_enz_E1_Cys_AS"/>
</dbReference>
<dbReference type="PANTHER" id="PTHR10953:SF6">
    <property type="entry name" value="NEDD8-ACTIVATING ENZYME E1 CATALYTIC SUBUNIT"/>
    <property type="match status" value="1"/>
</dbReference>
<evidence type="ECO:0000313" key="14">
    <source>
        <dbReference type="Proteomes" id="UP000738325"/>
    </source>
</evidence>
<evidence type="ECO:0000256" key="4">
    <source>
        <dbReference type="ARBA" id="ARBA00022598"/>
    </source>
</evidence>
<evidence type="ECO:0000259" key="12">
    <source>
        <dbReference type="SMART" id="SM01181"/>
    </source>
</evidence>
<keyword evidence="7 11" id="KW-0067">ATP-binding</keyword>
<evidence type="ECO:0000256" key="8">
    <source>
        <dbReference type="ARBA" id="ARBA00023624"/>
    </source>
</evidence>
<dbReference type="GO" id="GO:0005737">
    <property type="term" value="C:cytoplasm"/>
    <property type="evidence" value="ECO:0007669"/>
    <property type="project" value="TreeGrafter"/>
</dbReference>
<keyword evidence="5 11" id="KW-0547">Nucleotide-binding</keyword>
<dbReference type="CDD" id="cd01488">
    <property type="entry name" value="Uba3_RUB"/>
    <property type="match status" value="1"/>
</dbReference>
<dbReference type="EMBL" id="JAAAIP010000325">
    <property type="protein sequence ID" value="KAG0319389.1"/>
    <property type="molecule type" value="Genomic_DNA"/>
</dbReference>
<evidence type="ECO:0000256" key="1">
    <source>
        <dbReference type="ARBA" id="ARBA00005032"/>
    </source>
</evidence>
<evidence type="ECO:0000256" key="9">
    <source>
        <dbReference type="ARBA" id="ARBA00024626"/>
    </source>
</evidence>
<gene>
    <name evidence="13" type="ORF">BGZ99_005121</name>
</gene>
<name>A0A9P6RG31_9FUNG</name>
<dbReference type="OrthoDB" id="10255449at2759"/>
<dbReference type="InterPro" id="IPR023318">
    <property type="entry name" value="Ub_act_enz_dom_a_sf"/>
</dbReference>